<dbReference type="GO" id="GO:0003677">
    <property type="term" value="F:DNA binding"/>
    <property type="evidence" value="ECO:0007669"/>
    <property type="project" value="TreeGrafter"/>
</dbReference>
<dbReference type="Pfam" id="PF00145">
    <property type="entry name" value="DNA_methylase"/>
    <property type="match status" value="1"/>
</dbReference>
<dbReference type="GO" id="GO:0032259">
    <property type="term" value="P:methylation"/>
    <property type="evidence" value="ECO:0007669"/>
    <property type="project" value="UniProtKB-KW"/>
</dbReference>
<keyword evidence="3 5" id="KW-0808">Transferase</keyword>
<dbReference type="GO" id="GO:0003886">
    <property type="term" value="F:DNA (cytosine-5-)-methyltransferase activity"/>
    <property type="evidence" value="ECO:0007669"/>
    <property type="project" value="UniProtKB-EC"/>
</dbReference>
<dbReference type="Gene3D" id="3.40.50.150">
    <property type="entry name" value="Vaccinia Virus protein VP39"/>
    <property type="match status" value="1"/>
</dbReference>
<evidence type="ECO:0000313" key="10">
    <source>
        <dbReference type="EMBL" id="CAB5231162.1"/>
    </source>
</evidence>
<dbReference type="EMBL" id="LR797071">
    <property type="protein sequence ID" value="CAB4184859.1"/>
    <property type="molecule type" value="Genomic_DNA"/>
</dbReference>
<dbReference type="EC" id="2.1.1.37" evidence="1"/>
<evidence type="ECO:0000256" key="3">
    <source>
        <dbReference type="ARBA" id="ARBA00022679"/>
    </source>
</evidence>
<comment type="similarity">
    <text evidence="5 6">Belongs to the class I-like SAM-binding methyltransferase superfamily. C5-methyltransferase family.</text>
</comment>
<evidence type="ECO:0000313" key="9">
    <source>
        <dbReference type="EMBL" id="CAB4192407.1"/>
    </source>
</evidence>
<dbReference type="InterPro" id="IPR029063">
    <property type="entry name" value="SAM-dependent_MTases_sf"/>
</dbReference>
<evidence type="ECO:0000256" key="4">
    <source>
        <dbReference type="ARBA" id="ARBA00022691"/>
    </source>
</evidence>
<evidence type="ECO:0000256" key="2">
    <source>
        <dbReference type="ARBA" id="ARBA00022603"/>
    </source>
</evidence>
<dbReference type="InterPro" id="IPR050390">
    <property type="entry name" value="C5-Methyltransferase"/>
</dbReference>
<proteinExistence type="inferred from homology"/>
<dbReference type="PANTHER" id="PTHR10629">
    <property type="entry name" value="CYTOSINE-SPECIFIC METHYLTRANSFERASE"/>
    <property type="match status" value="1"/>
</dbReference>
<dbReference type="PANTHER" id="PTHR10629:SF52">
    <property type="entry name" value="DNA (CYTOSINE-5)-METHYLTRANSFERASE 1"/>
    <property type="match status" value="1"/>
</dbReference>
<dbReference type="PRINTS" id="PR00105">
    <property type="entry name" value="C5METTRFRASE"/>
</dbReference>
<evidence type="ECO:0000313" key="8">
    <source>
        <dbReference type="EMBL" id="CAB4184859.1"/>
    </source>
</evidence>
<evidence type="ECO:0000256" key="6">
    <source>
        <dbReference type="RuleBase" id="RU000416"/>
    </source>
</evidence>
<dbReference type="EMBL" id="LR797185">
    <property type="protein sequence ID" value="CAB4192407.1"/>
    <property type="molecule type" value="Genomic_DNA"/>
</dbReference>
<keyword evidence="2 5" id="KW-0489">Methyltransferase</keyword>
<gene>
    <name evidence="8" type="ORF">UFOVP1131_40</name>
    <name evidence="9" type="ORF">UFOVP1245_22</name>
    <name evidence="10" type="ORF">UFOVP1582_32</name>
    <name evidence="7" type="ORF">UFOVP966_54</name>
</gene>
<keyword evidence="4 5" id="KW-0949">S-adenosyl-L-methionine</keyword>
<protein>
    <recommendedName>
        <fullName evidence="1">DNA (cytosine-5-)-methyltransferase</fullName>
        <ecNumber evidence="1">2.1.1.37</ecNumber>
    </recommendedName>
</protein>
<dbReference type="EMBL" id="LR796919">
    <property type="protein sequence ID" value="CAB4174531.1"/>
    <property type="molecule type" value="Genomic_DNA"/>
</dbReference>
<reference evidence="7" key="1">
    <citation type="submission" date="2020-05" db="EMBL/GenBank/DDBJ databases">
        <authorList>
            <person name="Chiriac C."/>
            <person name="Salcher M."/>
            <person name="Ghai R."/>
            <person name="Kavagutti S V."/>
        </authorList>
    </citation>
    <scope>NUCLEOTIDE SEQUENCE</scope>
</reference>
<evidence type="ECO:0000313" key="7">
    <source>
        <dbReference type="EMBL" id="CAB4174531.1"/>
    </source>
</evidence>
<dbReference type="SUPFAM" id="SSF53335">
    <property type="entry name" value="S-adenosyl-L-methionine-dependent methyltransferases"/>
    <property type="match status" value="1"/>
</dbReference>
<name>A0A6J5PYN4_9CAUD</name>
<dbReference type="EMBL" id="LR798428">
    <property type="protein sequence ID" value="CAB5231162.1"/>
    <property type="molecule type" value="Genomic_DNA"/>
</dbReference>
<organism evidence="7">
    <name type="scientific">uncultured Caudovirales phage</name>
    <dbReference type="NCBI Taxonomy" id="2100421"/>
    <lineage>
        <taxon>Viruses</taxon>
        <taxon>Duplodnaviria</taxon>
        <taxon>Heunggongvirae</taxon>
        <taxon>Uroviricota</taxon>
        <taxon>Caudoviricetes</taxon>
        <taxon>Peduoviridae</taxon>
        <taxon>Maltschvirus</taxon>
        <taxon>Maltschvirus maltsch</taxon>
    </lineage>
</organism>
<feature type="active site" evidence="5">
    <location>
        <position position="93"/>
    </location>
</feature>
<evidence type="ECO:0000256" key="5">
    <source>
        <dbReference type="PROSITE-ProRule" id="PRU01016"/>
    </source>
</evidence>
<accession>A0A6J5PYN4</accession>
<dbReference type="NCBIfam" id="TIGR00675">
    <property type="entry name" value="dcm"/>
    <property type="match status" value="1"/>
</dbReference>
<dbReference type="InterPro" id="IPR001525">
    <property type="entry name" value="C5_MeTfrase"/>
</dbReference>
<sequence length="382" mass="41597">MLNSLMMSSPKSPRDAKSLSHFSTFSGVGGIDLGLESAGWTTVAMCENAGYQSAVLAARWPHLKNLGDITSISTERTGEAWQNATLWSAGFPCQDLSSAGKRRGFTGDRSVLAFSFLNLVESFGPEWVLLENVPGLLTSNKGRDMGRLLQEMDELGYGVSWRTIDASSAGSCELHGGRRPVPQPRRRVFLLGHLGTARAGEVLLDTRGGPELPWALGREHASWSEDRLYAGPAPEDPGNYRPASLDFAKVNYVRNGAADGVAGRAHAGERIPTSTRQTHQIVALPNSNGPELRLFRKIERSQNNGFFERWTEDGSYSTLTAFSSSGVFGQHLVQSGACMEHPLLDRTNETVRADACGNGVASLVAEWIGLRIVENMRLHREI</sequence>
<dbReference type="PROSITE" id="PS51679">
    <property type="entry name" value="SAM_MT_C5"/>
    <property type="match status" value="1"/>
</dbReference>
<evidence type="ECO:0000256" key="1">
    <source>
        <dbReference type="ARBA" id="ARBA00011975"/>
    </source>
</evidence>
<dbReference type="GO" id="GO:0044027">
    <property type="term" value="P:negative regulation of gene expression via chromosomal CpG island methylation"/>
    <property type="evidence" value="ECO:0007669"/>
    <property type="project" value="TreeGrafter"/>
</dbReference>